<dbReference type="AlphaFoldDB" id="A0A317DN77"/>
<proteinExistence type="predicted"/>
<accession>A0A317DN77</accession>
<dbReference type="GO" id="GO:0008270">
    <property type="term" value="F:zinc ion binding"/>
    <property type="evidence" value="ECO:0007669"/>
    <property type="project" value="UniProtKB-KW"/>
</dbReference>
<evidence type="ECO:0000313" key="4">
    <source>
        <dbReference type="EMBL" id="PWR14243.1"/>
    </source>
</evidence>
<name>A0A317DN77_9ACTN</name>
<dbReference type="PROSITE" id="PS50966">
    <property type="entry name" value="ZF_SWIM"/>
    <property type="match status" value="1"/>
</dbReference>
<evidence type="ECO:0000256" key="2">
    <source>
        <dbReference type="SAM" id="MobiDB-lite"/>
    </source>
</evidence>
<gene>
    <name evidence="4" type="ORF">DKT69_17300</name>
</gene>
<keyword evidence="1" id="KW-0863">Zinc-finger</keyword>
<dbReference type="Proteomes" id="UP000246050">
    <property type="component" value="Unassembled WGS sequence"/>
</dbReference>
<feature type="compositionally biased region" description="Low complexity" evidence="2">
    <location>
        <begin position="236"/>
        <end position="253"/>
    </location>
</feature>
<feature type="domain" description="SWIM-type" evidence="3">
    <location>
        <begin position="142"/>
        <end position="173"/>
    </location>
</feature>
<feature type="region of interest" description="Disordered" evidence="2">
    <location>
        <begin position="321"/>
        <end position="383"/>
    </location>
</feature>
<dbReference type="PANTHER" id="PTHR38133:SF1">
    <property type="entry name" value="SLR1429 PROTEIN"/>
    <property type="match status" value="1"/>
</dbReference>
<evidence type="ECO:0000259" key="3">
    <source>
        <dbReference type="PROSITE" id="PS50966"/>
    </source>
</evidence>
<protein>
    <recommendedName>
        <fullName evidence="3">SWIM-type domain-containing protein</fullName>
    </recommendedName>
</protein>
<dbReference type="InterPro" id="IPR007527">
    <property type="entry name" value="Znf_SWIM"/>
</dbReference>
<dbReference type="PANTHER" id="PTHR38133">
    <property type="entry name" value="SLR1429 PROTEIN"/>
    <property type="match status" value="1"/>
</dbReference>
<sequence>MTTPEGNAGGRFAEFGPPRRVEGGLRARSTRGAIGQSWWSRRFLEVLESFALGTRLTRGRAYARRGQVLRLDIAPGLVTAAVQGSRPDPYPVRIELAAHPAEVWARIEAELAGQAFFSARLLAGDLPAELEELFAAAGAPLFPSIVDELTQRCGCPDFAVPCKHLAATFYLLAEAFDADPFQLLHWRGRSREELLDRLRTLRAAAGATATSEPVTGGADVAMARSGPARGDGPATGGSTPTAGSAPTRRPTAAGAARVLGALPTASPADPVDRFWVAPVPVPDRPPTLVTAPDLLLRQLGPPGPAIGGPGLVERLRRAYRDLGRPRSDRATTAAPAAATPERSRSARSKPTPSEPPHEAGVRQQHHGADRAGQPPGQHSHRRQ</sequence>
<reference evidence="4 5" key="1">
    <citation type="submission" date="2018-05" db="EMBL/GenBank/DDBJ databases">
        <title>Micromonosporas from Atacama Desert.</title>
        <authorList>
            <person name="Carro L."/>
            <person name="Golinska P."/>
            <person name="Klenk H.-P."/>
            <person name="Goodfellow M."/>
        </authorList>
    </citation>
    <scope>NUCLEOTIDE SEQUENCE [LARGE SCALE GENOMIC DNA]</scope>
    <source>
        <strain evidence="4 5">4G51</strain>
    </source>
</reference>
<dbReference type="EMBL" id="QGKS01000241">
    <property type="protein sequence ID" value="PWR14243.1"/>
    <property type="molecule type" value="Genomic_DNA"/>
</dbReference>
<dbReference type="OrthoDB" id="188274at2"/>
<keyword evidence="1" id="KW-0862">Zinc</keyword>
<keyword evidence="1" id="KW-0479">Metal-binding</keyword>
<evidence type="ECO:0000313" key="5">
    <source>
        <dbReference type="Proteomes" id="UP000246050"/>
    </source>
</evidence>
<feature type="compositionally biased region" description="Low complexity" evidence="2">
    <location>
        <begin position="330"/>
        <end position="340"/>
    </location>
</feature>
<dbReference type="Pfam" id="PF04434">
    <property type="entry name" value="SWIM"/>
    <property type="match status" value="1"/>
</dbReference>
<evidence type="ECO:0000256" key="1">
    <source>
        <dbReference type="PROSITE-ProRule" id="PRU00325"/>
    </source>
</evidence>
<feature type="region of interest" description="Disordered" evidence="2">
    <location>
        <begin position="206"/>
        <end position="253"/>
    </location>
</feature>
<comment type="caution">
    <text evidence="4">The sequence shown here is derived from an EMBL/GenBank/DDBJ whole genome shotgun (WGS) entry which is preliminary data.</text>
</comment>
<organism evidence="4 5">
    <name type="scientific">Micromonospora sicca</name>
    <dbReference type="NCBI Taxonomy" id="2202420"/>
    <lineage>
        <taxon>Bacteria</taxon>
        <taxon>Bacillati</taxon>
        <taxon>Actinomycetota</taxon>
        <taxon>Actinomycetes</taxon>
        <taxon>Micromonosporales</taxon>
        <taxon>Micromonosporaceae</taxon>
        <taxon>Micromonospora</taxon>
    </lineage>
</organism>